<gene>
    <name evidence="2" type="ORF">Csp_B15840</name>
</gene>
<name>C9YFN4_CURXX</name>
<evidence type="ECO:0000313" key="2">
    <source>
        <dbReference type="EMBL" id="CBA32800.1"/>
    </source>
</evidence>
<proteinExistence type="predicted"/>
<dbReference type="AlphaFoldDB" id="C9YFN4"/>
<reference evidence="2" key="1">
    <citation type="journal article" date="2010" name="Nature">
        <title>The Dynamic genome of Hydra.</title>
        <authorList>
            <person name="Chapman J.A."/>
            <person name="Kirkness E.F."/>
            <person name="Simakov O."/>
            <person name="Hampson S.E."/>
            <person name="Mitros T."/>
            <person name="Weinmaier T."/>
            <person name="Rattei T."/>
            <person name="Balasubramanian P.G."/>
            <person name="Borman J."/>
            <person name="Busam D."/>
            <person name="Disbennett K."/>
            <person name="Pfannkoch C."/>
            <person name="Sumin N."/>
            <person name="Sutton G."/>
            <person name="Viswanathan L."/>
            <person name="Walenz B."/>
            <person name="Goodstein D.M."/>
            <person name="Hellsten U."/>
            <person name="Kawashima T."/>
            <person name="Prochnik S.E."/>
            <person name="Putnam N.H."/>
            <person name="Shu S."/>
            <person name="Blumberg B."/>
            <person name="Dana C.E."/>
            <person name="Gee L."/>
            <person name="Kibler D.F."/>
            <person name="Law L."/>
            <person name="Lindgens D."/>
            <person name="Martinez D.E."/>
            <person name="Peng J."/>
            <person name="Wigge P.A."/>
            <person name="Bertulat B."/>
            <person name="Guder C."/>
            <person name="Nakamura Y."/>
            <person name="Ozbek S."/>
            <person name="Watanabe H."/>
            <person name="Khalturin K."/>
            <person name="Hemmrich G."/>
            <person name="Franke A."/>
            <person name="Augustin R."/>
            <person name="Fraune S."/>
            <person name="Hayakawa E."/>
            <person name="Hayakawa S."/>
            <person name="Hirose M."/>
            <person name="Hwang J."/>
            <person name="Ikeo K."/>
            <person name="Nishimiya-Fujisawa C."/>
            <person name="Ogura A."/>
            <person name="Takahashi T."/>
            <person name="Steinmetz P.R."/>
            <person name="Zhang X."/>
            <person name="Aufschnaiter R."/>
            <person name="Eder M.K."/>
            <person name="Gorny A.K."/>
            <person name="Salvenmoser W."/>
            <person name="Heimberg A.M."/>
            <person name="Wheeler B.M."/>
            <person name="Peterson K.J."/>
            <person name="Boettger A."/>
            <person name="Tischler P."/>
            <person name="Wolf A."/>
            <person name="Gojobori T."/>
            <person name="Remington K.A."/>
            <person name="Strausberg R.L."/>
            <person name="Venter J."/>
            <person name="Technau U."/>
            <person name="Hobmayer B."/>
            <person name="Bosch T.C."/>
            <person name="Holstein T.W."/>
            <person name="Fujisawa T."/>
            <person name="Bode H.R."/>
            <person name="David C.N."/>
            <person name="Rokhsar D.S."/>
            <person name="Steele R.E."/>
        </authorList>
    </citation>
    <scope>NUCLEOTIDE SEQUENCE</scope>
</reference>
<organism evidence="2">
    <name type="scientific">Curvibacter symbiont subsp. Hydra magnipapillata</name>
    <dbReference type="NCBI Taxonomy" id="667019"/>
    <lineage>
        <taxon>Bacteria</taxon>
        <taxon>Pseudomonadati</taxon>
        <taxon>Pseudomonadota</taxon>
        <taxon>Betaproteobacteria</taxon>
        <taxon>Burkholderiales</taxon>
        <taxon>Comamonadaceae</taxon>
        <taxon>Curvibacter</taxon>
    </lineage>
</organism>
<sequence>MEYGLQSPDFKHNPIMKNRATPQVGLNTPKTLAYQAIGGHSSYAFLADSR</sequence>
<evidence type="ECO:0000256" key="1">
    <source>
        <dbReference type="SAM" id="MobiDB-lite"/>
    </source>
</evidence>
<protein>
    <submittedName>
        <fullName evidence="2">Uncharacterized protein</fullName>
    </submittedName>
</protein>
<dbReference type="EMBL" id="FN543108">
    <property type="protein sequence ID" value="CBA32800.1"/>
    <property type="molecule type" value="Genomic_DNA"/>
</dbReference>
<accession>C9YFN4</accession>
<feature type="region of interest" description="Disordered" evidence="1">
    <location>
        <begin position="1"/>
        <end position="23"/>
    </location>
</feature>